<dbReference type="InterPro" id="IPR012910">
    <property type="entry name" value="Plug_dom"/>
</dbReference>
<dbReference type="PROSITE" id="PS52016">
    <property type="entry name" value="TONB_DEPENDENT_REC_3"/>
    <property type="match status" value="1"/>
</dbReference>
<comment type="subcellular location">
    <subcellularLocation>
        <location evidence="1 13">Cell outer membrane</location>
        <topology evidence="1 13">Multi-pass membrane protein</topology>
    </subcellularLocation>
</comment>
<keyword evidence="6 13" id="KW-0812">Transmembrane</keyword>
<keyword evidence="11 17" id="KW-0675">Receptor</keyword>
<feature type="domain" description="TonB-dependent receptor plug" evidence="16">
    <location>
        <begin position="23"/>
        <end position="134"/>
    </location>
</feature>
<dbReference type="SUPFAM" id="SSF56935">
    <property type="entry name" value="Porins"/>
    <property type="match status" value="1"/>
</dbReference>
<accession>A0ABU1D5N0</accession>
<evidence type="ECO:0000259" key="16">
    <source>
        <dbReference type="Pfam" id="PF07715"/>
    </source>
</evidence>
<protein>
    <submittedName>
        <fullName evidence="17">TonB-dependent receptor</fullName>
    </submittedName>
</protein>
<dbReference type="Gene3D" id="2.170.130.10">
    <property type="entry name" value="TonB-dependent receptor, plug domain"/>
    <property type="match status" value="1"/>
</dbReference>
<feature type="domain" description="TonB-dependent receptor-like beta-barrel" evidence="15">
    <location>
        <begin position="209"/>
        <end position="651"/>
    </location>
</feature>
<name>A0ABU1D5N0_9BURK</name>
<dbReference type="CDD" id="cd01347">
    <property type="entry name" value="ligand_gated_channel"/>
    <property type="match status" value="1"/>
</dbReference>
<evidence type="ECO:0000259" key="15">
    <source>
        <dbReference type="Pfam" id="PF00593"/>
    </source>
</evidence>
<evidence type="ECO:0000256" key="14">
    <source>
        <dbReference type="RuleBase" id="RU003357"/>
    </source>
</evidence>
<evidence type="ECO:0000256" key="9">
    <source>
        <dbReference type="ARBA" id="ARBA00023077"/>
    </source>
</evidence>
<keyword evidence="4 13" id="KW-1134">Transmembrane beta strand</keyword>
<comment type="caution">
    <text evidence="17">The sequence shown here is derived from an EMBL/GenBank/DDBJ whole genome shotgun (WGS) entry which is preliminary data.</text>
</comment>
<keyword evidence="5" id="KW-0410">Iron transport</keyword>
<dbReference type="InterPro" id="IPR036942">
    <property type="entry name" value="Beta-barrel_TonB_sf"/>
</dbReference>
<keyword evidence="10 13" id="KW-0472">Membrane</keyword>
<keyword evidence="18" id="KW-1185">Reference proteome</keyword>
<evidence type="ECO:0000256" key="8">
    <source>
        <dbReference type="ARBA" id="ARBA00023065"/>
    </source>
</evidence>
<sequence length="688" mass="75425">MAQPPVHDLDAIRVQATRLDTSVLDTPASVSVFEGEHMRAGRFRVNLSESLGGSPGLQIQNRENYAQDLQVSIRGFGARSTFGVRGVRLYVDGIPATMPDGQGQTSNIDIESIDRVEVLRGPFSALYGNSSGGVIQVFTEEGGLPATLSGTVSADSHGSWRYGAKARGLADVGETQLDYVVSLNRYTTHGFRDHSGARKNLGNAKLGLQIDDDTRLTLIANSVSVRADDPLGLDRQAFDDDPQSAVSNATLYNTRKSVDQTQGGLVFEKRLSEASEVRAMAYYGQRDMVQYLAIPAAAQRNPQHSGGVIDLGRRYAGADVRWTSRHLLAGRPLTLIAGVAYDELREARRGYENFVGDTLGVRGALRRDETNTVSNVDPYVQTSWQFAPQWTLDAGLRHSRIRFESRDHYVTPGNGDDSGTVRYREWLPMAALRYAATPDLSLFLSAGRGFETPTFNEISYRNDGLPGLNFDLAPAVNTTVEAGAKLRVAGGVASAAVYQSRSRDEIVAADASFGRSTYQNAGRTRRTGVELAWSGEFVEHLRGQLAYSWIDARYRDDCTTVSCTDPSRPDKHLRAGHTIPGVARQALYFSLDWLPEEGFQAGIDGRYLSRIYVNDGNTEAAPAYFVAGVHAGYVWRSGPLRLGARARIDNLFDRRYAGSVIVNEGNLRYYEPASGRNWMVGVDLSYAF</sequence>
<reference evidence="17 18" key="1">
    <citation type="submission" date="2023-08" db="EMBL/GenBank/DDBJ databases">
        <title>Alcaligenaceae gen. nov., a novel taxon isolated from the sludge of Yixing Pesticide Factory.</title>
        <authorList>
            <person name="Ruan L."/>
        </authorList>
    </citation>
    <scope>NUCLEOTIDE SEQUENCE [LARGE SCALE GENOMIC DNA]</scope>
    <source>
        <strain evidence="17 18">LG-2</strain>
    </source>
</reference>
<dbReference type="InterPro" id="IPR037066">
    <property type="entry name" value="Plug_dom_sf"/>
</dbReference>
<dbReference type="InterPro" id="IPR000531">
    <property type="entry name" value="Beta-barrel_TonB"/>
</dbReference>
<dbReference type="PANTHER" id="PTHR32552:SF81">
    <property type="entry name" value="TONB-DEPENDENT OUTER MEMBRANE RECEPTOR"/>
    <property type="match status" value="1"/>
</dbReference>
<evidence type="ECO:0000256" key="1">
    <source>
        <dbReference type="ARBA" id="ARBA00004571"/>
    </source>
</evidence>
<dbReference type="InterPro" id="IPR039426">
    <property type="entry name" value="TonB-dep_rcpt-like"/>
</dbReference>
<evidence type="ECO:0000256" key="12">
    <source>
        <dbReference type="ARBA" id="ARBA00023237"/>
    </source>
</evidence>
<evidence type="ECO:0000256" key="7">
    <source>
        <dbReference type="ARBA" id="ARBA00023004"/>
    </source>
</evidence>
<gene>
    <name evidence="17" type="ORF">Q8947_07045</name>
</gene>
<keyword evidence="8" id="KW-0406">Ion transport</keyword>
<evidence type="ECO:0000256" key="13">
    <source>
        <dbReference type="PROSITE-ProRule" id="PRU01360"/>
    </source>
</evidence>
<evidence type="ECO:0000256" key="4">
    <source>
        <dbReference type="ARBA" id="ARBA00022452"/>
    </source>
</evidence>
<evidence type="ECO:0000256" key="6">
    <source>
        <dbReference type="ARBA" id="ARBA00022692"/>
    </source>
</evidence>
<dbReference type="Pfam" id="PF07715">
    <property type="entry name" value="Plug"/>
    <property type="match status" value="1"/>
</dbReference>
<evidence type="ECO:0000313" key="17">
    <source>
        <dbReference type="EMBL" id="MDR4125740.1"/>
    </source>
</evidence>
<evidence type="ECO:0000313" key="18">
    <source>
        <dbReference type="Proteomes" id="UP001232156"/>
    </source>
</evidence>
<evidence type="ECO:0000256" key="11">
    <source>
        <dbReference type="ARBA" id="ARBA00023170"/>
    </source>
</evidence>
<dbReference type="Gene3D" id="2.40.170.20">
    <property type="entry name" value="TonB-dependent receptor, beta-barrel domain"/>
    <property type="match status" value="1"/>
</dbReference>
<dbReference type="Pfam" id="PF00593">
    <property type="entry name" value="TonB_dep_Rec_b-barrel"/>
    <property type="match status" value="1"/>
</dbReference>
<evidence type="ECO:0000256" key="2">
    <source>
        <dbReference type="ARBA" id="ARBA00009810"/>
    </source>
</evidence>
<dbReference type="EMBL" id="JAUZQE010000012">
    <property type="protein sequence ID" value="MDR4125740.1"/>
    <property type="molecule type" value="Genomic_DNA"/>
</dbReference>
<comment type="similarity">
    <text evidence="2 13 14">Belongs to the TonB-dependent receptor family.</text>
</comment>
<dbReference type="Proteomes" id="UP001232156">
    <property type="component" value="Unassembled WGS sequence"/>
</dbReference>
<dbReference type="PANTHER" id="PTHR32552">
    <property type="entry name" value="FERRICHROME IRON RECEPTOR-RELATED"/>
    <property type="match status" value="1"/>
</dbReference>
<proteinExistence type="inferred from homology"/>
<evidence type="ECO:0000256" key="5">
    <source>
        <dbReference type="ARBA" id="ARBA00022496"/>
    </source>
</evidence>
<keyword evidence="9 14" id="KW-0798">TonB box</keyword>
<evidence type="ECO:0000256" key="10">
    <source>
        <dbReference type="ARBA" id="ARBA00023136"/>
    </source>
</evidence>
<keyword evidence="12 13" id="KW-0998">Cell outer membrane</keyword>
<keyword evidence="7" id="KW-0408">Iron</keyword>
<organism evidence="17 18">
    <name type="scientific">Yanghanlia caeni</name>
    <dbReference type="NCBI Taxonomy" id="3064283"/>
    <lineage>
        <taxon>Bacteria</taxon>
        <taxon>Pseudomonadati</taxon>
        <taxon>Pseudomonadota</taxon>
        <taxon>Betaproteobacteria</taxon>
        <taxon>Burkholderiales</taxon>
        <taxon>Alcaligenaceae</taxon>
        <taxon>Yanghanlia</taxon>
    </lineage>
</organism>
<keyword evidence="3 13" id="KW-0813">Transport</keyword>
<evidence type="ECO:0000256" key="3">
    <source>
        <dbReference type="ARBA" id="ARBA00022448"/>
    </source>
</evidence>